<evidence type="ECO:0000256" key="1">
    <source>
        <dbReference type="SAM" id="MobiDB-lite"/>
    </source>
</evidence>
<protein>
    <submittedName>
        <fullName evidence="2">Uncharacterized protein</fullName>
    </submittedName>
</protein>
<keyword evidence="3" id="KW-1185">Reference proteome</keyword>
<name>A0A0X3TMV5_9RHOB</name>
<accession>A0A0X3TMV5</accession>
<organism evidence="2 3">
    <name type="scientific">Ruegeria profundi</name>
    <dbReference type="NCBI Taxonomy" id="1685378"/>
    <lineage>
        <taxon>Bacteria</taxon>
        <taxon>Pseudomonadati</taxon>
        <taxon>Pseudomonadota</taxon>
        <taxon>Alphaproteobacteria</taxon>
        <taxon>Rhodobacterales</taxon>
        <taxon>Roseobacteraceae</taxon>
        <taxon>Ruegeria</taxon>
    </lineage>
</organism>
<feature type="region of interest" description="Disordered" evidence="1">
    <location>
        <begin position="67"/>
        <end position="88"/>
    </location>
</feature>
<dbReference type="AlphaFoldDB" id="A0A0X3TMV5"/>
<evidence type="ECO:0000313" key="3">
    <source>
        <dbReference type="Proteomes" id="UP000053690"/>
    </source>
</evidence>
<proteinExistence type="predicted"/>
<reference evidence="3" key="1">
    <citation type="submission" date="2015-12" db="EMBL/GenBank/DDBJ databases">
        <authorList>
            <person name="Zhang G."/>
            <person name="Stingl U."/>
        </authorList>
    </citation>
    <scope>NUCLEOTIDE SEQUENCE [LARGE SCALE GENOMIC DNA]</scope>
    <source>
        <strain evidence="3">ZGT108</strain>
    </source>
</reference>
<evidence type="ECO:0000313" key="2">
    <source>
        <dbReference type="EMBL" id="KUJ77078.1"/>
    </source>
</evidence>
<dbReference type="OrthoDB" id="7340968at2"/>
<dbReference type="Proteomes" id="UP000053690">
    <property type="component" value="Unassembled WGS sequence"/>
</dbReference>
<feature type="compositionally biased region" description="Low complexity" evidence="1">
    <location>
        <begin position="69"/>
        <end position="78"/>
    </location>
</feature>
<gene>
    <name evidence="2" type="ORF">AVO44_18715</name>
</gene>
<comment type="caution">
    <text evidence="2">The sequence shown here is derived from an EMBL/GenBank/DDBJ whole genome shotgun (WGS) entry which is preliminary data.</text>
</comment>
<sequence length="125" mass="13749">MTLAPKDAESVLYARYIEPAKTPTDYIIGFRTLTGKLLAIHRTVAETLVWFQPPEPPSIDGVELQLKPSNGNSNINGSPAQRATSKDLAIPNASREIPSLCCSDQLKPQQKAEFGNLRELLKKAF</sequence>
<dbReference type="RefSeq" id="WP_068340508.1">
    <property type="nucleotide sequence ID" value="NZ_LQBP01000013.1"/>
</dbReference>
<dbReference type="EMBL" id="LQBP01000013">
    <property type="protein sequence ID" value="KUJ77078.1"/>
    <property type="molecule type" value="Genomic_DNA"/>
</dbReference>